<reference evidence="6 7" key="1">
    <citation type="submission" date="2018-12" db="EMBL/GenBank/DDBJ databases">
        <title>Bacillus ochoae sp. nov., Paenibacillus whitsoniae sp. nov., Paenibacillus spiritus sp. nov. Isolated from the Mars Exploration Rover during spacecraft assembly.</title>
        <authorList>
            <person name="Seuylemezian A."/>
            <person name="Vaishampayan P."/>
        </authorList>
    </citation>
    <scope>NUCLEOTIDE SEQUENCE [LARGE SCALE GENOMIC DNA]</scope>
    <source>
        <strain evidence="6 7">MER 54</strain>
    </source>
</reference>
<evidence type="ECO:0000256" key="2">
    <source>
        <dbReference type="ARBA" id="ARBA00012652"/>
    </source>
</evidence>
<feature type="domain" description="Alpha-L-rhamnosidase six-hairpin glycosidase" evidence="5">
    <location>
        <begin position="337"/>
        <end position="669"/>
    </location>
</feature>
<protein>
    <recommendedName>
        <fullName evidence="2">alpha-L-rhamnosidase</fullName>
        <ecNumber evidence="2">3.2.1.40</ecNumber>
    </recommendedName>
</protein>
<dbReference type="SUPFAM" id="SSF48208">
    <property type="entry name" value="Six-hairpin glycosidases"/>
    <property type="match status" value="1"/>
</dbReference>
<dbReference type="InterPro" id="IPR008979">
    <property type="entry name" value="Galactose-bd-like_sf"/>
</dbReference>
<evidence type="ECO:0000256" key="1">
    <source>
        <dbReference type="ARBA" id="ARBA00001445"/>
    </source>
</evidence>
<dbReference type="AlphaFoldDB" id="A0A3R9ZZT8"/>
<dbReference type="RefSeq" id="WP_126144812.1">
    <property type="nucleotide sequence ID" value="NZ_RXHU01000117.1"/>
</dbReference>
<dbReference type="Gene3D" id="2.60.120.260">
    <property type="entry name" value="Galactose-binding domain-like"/>
    <property type="match status" value="2"/>
</dbReference>
<accession>A0A3R9ZZT8</accession>
<dbReference type="SUPFAM" id="SSF49785">
    <property type="entry name" value="Galactose-binding domain-like"/>
    <property type="match status" value="1"/>
</dbReference>
<proteinExistence type="predicted"/>
<dbReference type="Pfam" id="PF08531">
    <property type="entry name" value="Bac_rhamnosid_N"/>
    <property type="match status" value="1"/>
</dbReference>
<keyword evidence="7" id="KW-1185">Reference proteome</keyword>
<dbReference type="Pfam" id="PF05592">
    <property type="entry name" value="Bac_rhamnosid"/>
    <property type="match status" value="1"/>
</dbReference>
<dbReference type="Proteomes" id="UP000276128">
    <property type="component" value="Unassembled WGS sequence"/>
</dbReference>
<dbReference type="PANTHER" id="PTHR33307">
    <property type="entry name" value="ALPHA-RHAMNOSIDASE (EUROFUNG)"/>
    <property type="match status" value="1"/>
</dbReference>
<dbReference type="Pfam" id="PF17389">
    <property type="entry name" value="Bac_rhamnosid6H"/>
    <property type="match status" value="1"/>
</dbReference>
<evidence type="ECO:0000313" key="6">
    <source>
        <dbReference type="EMBL" id="RTE02447.1"/>
    </source>
</evidence>
<dbReference type="EC" id="3.2.1.40" evidence="2"/>
<evidence type="ECO:0000313" key="7">
    <source>
        <dbReference type="Proteomes" id="UP000276128"/>
    </source>
</evidence>
<dbReference type="EMBL" id="RXHU01000117">
    <property type="protein sequence ID" value="RTE02447.1"/>
    <property type="molecule type" value="Genomic_DNA"/>
</dbReference>
<dbReference type="GO" id="GO:0005975">
    <property type="term" value="P:carbohydrate metabolic process"/>
    <property type="evidence" value="ECO:0007669"/>
    <property type="project" value="InterPro"/>
</dbReference>
<organism evidence="6 7">
    <name type="scientific">Paenibacillus whitsoniae</name>
    <dbReference type="NCBI Taxonomy" id="2496558"/>
    <lineage>
        <taxon>Bacteria</taxon>
        <taxon>Bacillati</taxon>
        <taxon>Bacillota</taxon>
        <taxon>Bacilli</taxon>
        <taxon>Bacillales</taxon>
        <taxon>Paenibacillaceae</taxon>
        <taxon>Paenibacillus</taxon>
    </lineage>
</organism>
<sequence length="723" mass="82299">MDKQWAAAWIQHPDFADQSPVDLLHKETLPPPPFEHPVQLKHHHALFRKAFKLEQGASCKAPLLLDLGADDYYKLYVNGRYVAQGPAQNYRFHYYYNQLDISPFVIEGVNVIALHVYYQGLVNRAYNSGDLRQGLIAELKAGDEVVCQSDGSWTCKRLWKYGDWQAETVGYDTQFLEHIDNRLDVPGWNLPEYDDAGWERAVPLAQHDYALYCQPTPVVDTYRVLPQQVTQLGAGRMLIDFGEEITGQFSLKASGAAGDQIEVRCGEELNADGTVRYQMRCNCEYREIWTLSDGEQILENYEYKTFRYAEVISSRTVIDPGTVSAVVRHYPQLEGRYAVFKSEDPILQGIWDICERAVRNCTQESYLDCPSREKGQYLGDNTVIGHAHLYVSGDPRMWKKALHEFALSSAVCPGLMAVVPGNLMQEIADFSCQWPMQLLTYYKLTGDRTFLAEMLPYAEGVVAYFSRYQREDGLLEHVKEKWNLVDWPDNLRDGYDFPLTRPVSDGCHAVMNAFYIGCVGAVQEMKDILEISYEDALPDLTEAFRQAFYRPAARLFADAEFTDHASLHANVLSLFFGLVPEEAVPSIVDLIRRKRFSCGVYMSYFVLKSLARAGEYGLIYELMMSDDEHSWQNMLREGATSAYEAWGKEQKWNTSLCHAWASSPIPVLIEDVIGLQPRSAGWDTWACEAKLPSDLRPFTLELTVPSGRIKLEYDGSELTPVLQ</sequence>
<comment type="caution">
    <text evidence="6">The sequence shown here is derived from an EMBL/GenBank/DDBJ whole genome shotgun (WGS) entry which is preliminary data.</text>
</comment>
<feature type="domain" description="Alpha-L-rhamnosidase concanavalin-like" evidence="3">
    <location>
        <begin position="231"/>
        <end position="326"/>
    </location>
</feature>
<dbReference type="InterPro" id="IPR013737">
    <property type="entry name" value="Bac_rhamnosid_N"/>
</dbReference>
<feature type="domain" description="Bacterial alpha-L-rhamnosidase N-terminal" evidence="4">
    <location>
        <begin position="72"/>
        <end position="217"/>
    </location>
</feature>
<evidence type="ECO:0000259" key="4">
    <source>
        <dbReference type="Pfam" id="PF08531"/>
    </source>
</evidence>
<dbReference type="InterPro" id="IPR008902">
    <property type="entry name" value="Rhamnosid_concanavalin"/>
</dbReference>
<dbReference type="Gene3D" id="2.60.420.10">
    <property type="entry name" value="Maltose phosphorylase, domain 3"/>
    <property type="match status" value="1"/>
</dbReference>
<name>A0A3R9ZZT8_9BACL</name>
<evidence type="ECO:0000259" key="5">
    <source>
        <dbReference type="Pfam" id="PF17389"/>
    </source>
</evidence>
<dbReference type="GO" id="GO:0030596">
    <property type="term" value="F:alpha-L-rhamnosidase activity"/>
    <property type="evidence" value="ECO:0007669"/>
    <property type="project" value="UniProtKB-EC"/>
</dbReference>
<dbReference type="PANTHER" id="PTHR33307:SF6">
    <property type="entry name" value="ALPHA-RHAMNOSIDASE (EUROFUNG)-RELATED"/>
    <property type="match status" value="1"/>
</dbReference>
<dbReference type="OrthoDB" id="9815108at2"/>
<dbReference type="InterPro" id="IPR012341">
    <property type="entry name" value="6hp_glycosidase-like_sf"/>
</dbReference>
<comment type="catalytic activity">
    <reaction evidence="1">
        <text>Hydrolysis of terminal non-reducing alpha-L-rhamnose residues in alpha-L-rhamnosides.</text>
        <dbReference type="EC" id="3.2.1.40"/>
    </reaction>
</comment>
<dbReference type="InterPro" id="IPR008928">
    <property type="entry name" value="6-hairpin_glycosidase_sf"/>
</dbReference>
<dbReference type="InterPro" id="IPR016007">
    <property type="entry name" value="Alpha_rhamnosid"/>
</dbReference>
<evidence type="ECO:0000259" key="3">
    <source>
        <dbReference type="Pfam" id="PF05592"/>
    </source>
</evidence>
<gene>
    <name evidence="6" type="ORF">EJQ19_29465</name>
</gene>
<dbReference type="InterPro" id="IPR035396">
    <property type="entry name" value="Bac_rhamnosid6H"/>
</dbReference>
<dbReference type="Gene3D" id="1.50.10.10">
    <property type="match status" value="1"/>
</dbReference>